<dbReference type="Gene3D" id="2.120.10.30">
    <property type="entry name" value="TolB, C-terminal domain"/>
    <property type="match status" value="1"/>
</dbReference>
<dbReference type="Proteomes" id="UP000828390">
    <property type="component" value="Unassembled WGS sequence"/>
</dbReference>
<name>A0A9D3YZG7_DREPO</name>
<dbReference type="OrthoDB" id="6040749at2759"/>
<reference evidence="4" key="1">
    <citation type="journal article" date="2019" name="bioRxiv">
        <title>The Genome of the Zebra Mussel, Dreissena polymorpha: A Resource for Invasive Species Research.</title>
        <authorList>
            <person name="McCartney M.A."/>
            <person name="Auch B."/>
            <person name="Kono T."/>
            <person name="Mallez S."/>
            <person name="Zhang Y."/>
            <person name="Obille A."/>
            <person name="Becker A."/>
            <person name="Abrahante J.E."/>
            <person name="Garbe J."/>
            <person name="Badalamenti J.P."/>
            <person name="Herman A."/>
            <person name="Mangelson H."/>
            <person name="Liachko I."/>
            <person name="Sullivan S."/>
            <person name="Sone E.D."/>
            <person name="Koren S."/>
            <person name="Silverstein K.A.T."/>
            <person name="Beckman K.B."/>
            <person name="Gohl D.M."/>
        </authorList>
    </citation>
    <scope>NUCLEOTIDE SEQUENCE</scope>
    <source>
        <strain evidence="4">Duluth1</strain>
        <tissue evidence="4">Whole animal</tissue>
    </source>
</reference>
<dbReference type="PANTHER" id="PTHR25462:SF296">
    <property type="entry name" value="MEIOTIC P26, ISOFORM F"/>
    <property type="match status" value="1"/>
</dbReference>
<dbReference type="EMBL" id="JAIWYP010000014">
    <property type="protein sequence ID" value="KAH3707890.1"/>
    <property type="molecule type" value="Genomic_DNA"/>
</dbReference>
<reference evidence="4" key="2">
    <citation type="submission" date="2020-11" db="EMBL/GenBank/DDBJ databases">
        <authorList>
            <person name="McCartney M.A."/>
            <person name="Auch B."/>
            <person name="Kono T."/>
            <person name="Mallez S."/>
            <person name="Becker A."/>
            <person name="Gohl D.M."/>
            <person name="Silverstein K.A.T."/>
            <person name="Koren S."/>
            <person name="Bechman K.B."/>
            <person name="Herman A."/>
            <person name="Abrahante J.E."/>
            <person name="Garbe J."/>
        </authorList>
    </citation>
    <scope>NUCLEOTIDE SEQUENCE</scope>
    <source>
        <strain evidence="4">Duluth1</strain>
        <tissue evidence="4">Whole animal</tissue>
    </source>
</reference>
<feature type="domain" description="B box-type" evidence="3">
    <location>
        <begin position="24"/>
        <end position="64"/>
    </location>
</feature>
<keyword evidence="1" id="KW-0863">Zinc-finger</keyword>
<protein>
    <recommendedName>
        <fullName evidence="3">B box-type domain-containing protein</fullName>
    </recommendedName>
</protein>
<feature type="domain" description="B box-type" evidence="3">
    <location>
        <begin position="76"/>
        <end position="119"/>
    </location>
</feature>
<dbReference type="SUPFAM" id="SSF101898">
    <property type="entry name" value="NHL repeat"/>
    <property type="match status" value="1"/>
</dbReference>
<feature type="coiled-coil region" evidence="2">
    <location>
        <begin position="142"/>
        <end position="187"/>
    </location>
</feature>
<dbReference type="SUPFAM" id="SSF57845">
    <property type="entry name" value="B-box zinc-binding domain"/>
    <property type="match status" value="1"/>
</dbReference>
<organism evidence="4 5">
    <name type="scientific">Dreissena polymorpha</name>
    <name type="common">Zebra mussel</name>
    <name type="synonym">Mytilus polymorpha</name>
    <dbReference type="NCBI Taxonomy" id="45954"/>
    <lineage>
        <taxon>Eukaryota</taxon>
        <taxon>Metazoa</taxon>
        <taxon>Spiralia</taxon>
        <taxon>Lophotrochozoa</taxon>
        <taxon>Mollusca</taxon>
        <taxon>Bivalvia</taxon>
        <taxon>Autobranchia</taxon>
        <taxon>Heteroconchia</taxon>
        <taxon>Euheterodonta</taxon>
        <taxon>Imparidentia</taxon>
        <taxon>Neoheterodontei</taxon>
        <taxon>Myida</taxon>
        <taxon>Dreissenoidea</taxon>
        <taxon>Dreissenidae</taxon>
        <taxon>Dreissena</taxon>
    </lineage>
</organism>
<dbReference type="PROSITE" id="PS50119">
    <property type="entry name" value="ZF_BBOX"/>
    <property type="match status" value="2"/>
</dbReference>
<dbReference type="PANTHER" id="PTHR25462">
    <property type="entry name" value="BONUS, ISOFORM C-RELATED"/>
    <property type="match status" value="1"/>
</dbReference>
<evidence type="ECO:0000256" key="2">
    <source>
        <dbReference type="SAM" id="Coils"/>
    </source>
</evidence>
<dbReference type="SMART" id="SM00336">
    <property type="entry name" value="BBOX"/>
    <property type="match status" value="2"/>
</dbReference>
<evidence type="ECO:0000313" key="5">
    <source>
        <dbReference type="Proteomes" id="UP000828390"/>
    </source>
</evidence>
<gene>
    <name evidence="4" type="ORF">DPMN_067309</name>
</gene>
<dbReference type="InterPro" id="IPR047153">
    <property type="entry name" value="TRIM45/56/19-like"/>
</dbReference>
<sequence>MASNFDSSIHGGSDLFFDFSCLACQENDRNTEAEFYCEECSKLFCGTCVKLHDTLFKKHATLGKGNINQWPDTNVDALEQCQEHKKQQLTGFCEDHNQLICHVCHIYNHQTCSHVVLIADKVKDLHQQGDFKKLSATLDTLNVQLIQNKDDFEESMKSLEQSYNTILDKINALRQNINASLDELEKNTIKELDTLLATMKMSIETDIEKCTESIKHMTCVQEDWLRIKDKSEAVNFIMYTKCLDQSLKTKTVLQEMTTTNERTFTFNPNTTIQQTLSMLTGLGQIVNKMKHTQTAKIIAQNTETRQEKPNPCSTVAIKHCQTRDVTKPSVRCDPNQVIRVESNSIKMYLVKVKTDKKTSVISGICGTATGELLITDYDNNSVKLLNQTYKVVDVCHLPDKPCSMCSIDSSLVAVTLENWEVHFIRVTNDQLVKDRILKLQHECYGIAYHQSNLYITDSSALYRYTVDGRLVSKMYKGTGEYSVMACAVSPDGERIYVANNIRNQLVTLSRDGTVISTFTDPLLDWGLFDVRPGLHVTDSGQVLVCGGLSNKIIQVDRDGRQRLAEVIIQTNGVFHPRCVYYSKLTGTIIVGIHYESIMVFKAQ</sequence>
<evidence type="ECO:0000259" key="3">
    <source>
        <dbReference type="PROSITE" id="PS50119"/>
    </source>
</evidence>
<dbReference type="InterPro" id="IPR000315">
    <property type="entry name" value="Znf_B-box"/>
</dbReference>
<evidence type="ECO:0000313" key="4">
    <source>
        <dbReference type="EMBL" id="KAH3707890.1"/>
    </source>
</evidence>
<dbReference type="GO" id="GO:0008270">
    <property type="term" value="F:zinc ion binding"/>
    <property type="evidence" value="ECO:0007669"/>
    <property type="project" value="UniProtKB-KW"/>
</dbReference>
<dbReference type="Gene3D" id="3.30.160.60">
    <property type="entry name" value="Classic Zinc Finger"/>
    <property type="match status" value="1"/>
</dbReference>
<accession>A0A9D3YZG7</accession>
<keyword evidence="1" id="KW-0862">Zinc</keyword>
<keyword evidence="1" id="KW-0479">Metal-binding</keyword>
<dbReference type="CDD" id="cd19756">
    <property type="entry name" value="Bbox2"/>
    <property type="match status" value="1"/>
</dbReference>
<comment type="caution">
    <text evidence="4">The sequence shown here is derived from an EMBL/GenBank/DDBJ whole genome shotgun (WGS) entry which is preliminary data.</text>
</comment>
<proteinExistence type="predicted"/>
<dbReference type="AlphaFoldDB" id="A0A9D3YZG7"/>
<dbReference type="InterPro" id="IPR011042">
    <property type="entry name" value="6-blade_b-propeller_TolB-like"/>
</dbReference>
<evidence type="ECO:0000256" key="1">
    <source>
        <dbReference type="PROSITE-ProRule" id="PRU00024"/>
    </source>
</evidence>
<keyword evidence="2" id="KW-0175">Coiled coil</keyword>
<keyword evidence="5" id="KW-1185">Reference proteome</keyword>